<feature type="domain" description="Secretion system C-terminal sorting" evidence="3">
    <location>
        <begin position="311"/>
        <end position="371"/>
    </location>
</feature>
<evidence type="ECO:0000259" key="3">
    <source>
        <dbReference type="Pfam" id="PF18962"/>
    </source>
</evidence>
<name>A0AAD0YY79_CHRID</name>
<evidence type="ECO:0000259" key="4">
    <source>
        <dbReference type="Pfam" id="PF23759"/>
    </source>
</evidence>
<proteinExistence type="predicted"/>
<sequence length="379" mass="40768">MKKLLFCLFLFTIVFVNAQNDNCTEATSLSVGTDFASGAITADNTGATTDGSLPSCNSYAVENVWFTVTVPQSGNLKIETQQALGSDFDDTVLSVYSGTCGFLTEIDCNDDNSQDDFSSILLTGQTPGTTLYISVWKYSSDISSGEFQISAYDPILPVNDDCSEAIPLNVGTDFASGAITKGNTNATTDGSLPSCNPYAIENVWFTVTVPQSGNLKIETQQAPGSDFDDTVLSVYSGTCGSLTEIDCNDDNIQDAFSSILLTGQTPGTTLYVSVWKYNSDISSGEFQISAYDDTPLSTHEVADNKKEITAFPNPFTDQLTISDISGVQSISIIDTSGKLIKTIEKPTSSIELKDLKEGLYFIILKMKYGSIKTIKTIKK</sequence>
<keyword evidence="1 2" id="KW-0732">Signal</keyword>
<dbReference type="InterPro" id="IPR026444">
    <property type="entry name" value="Secre_tail"/>
</dbReference>
<dbReference type="EMBL" id="CP033930">
    <property type="protein sequence ID" value="AZB19206.1"/>
    <property type="molecule type" value="Genomic_DNA"/>
</dbReference>
<feature type="domain" description="T9SS-like galactose binding" evidence="4">
    <location>
        <begin position="19"/>
        <end position="147"/>
    </location>
</feature>
<evidence type="ECO:0000256" key="2">
    <source>
        <dbReference type="SAM" id="SignalP"/>
    </source>
</evidence>
<feature type="domain" description="T9SS-like galactose binding" evidence="4">
    <location>
        <begin position="159"/>
        <end position="251"/>
    </location>
</feature>
<dbReference type="Pfam" id="PF23759">
    <property type="entry name" value="GBD_T9SS_assoc"/>
    <property type="match status" value="2"/>
</dbReference>
<feature type="signal peptide" evidence="2">
    <location>
        <begin position="1"/>
        <end position="18"/>
    </location>
</feature>
<accession>A0AAD0YY79</accession>
<gene>
    <name evidence="5" type="ORF">EG352_16205</name>
</gene>
<dbReference type="InterPro" id="IPR056600">
    <property type="entry name" value="GBD_T9SS_assoc"/>
</dbReference>
<dbReference type="Proteomes" id="UP000269015">
    <property type="component" value="Chromosome"/>
</dbReference>
<evidence type="ECO:0000256" key="1">
    <source>
        <dbReference type="ARBA" id="ARBA00022729"/>
    </source>
</evidence>
<feature type="chain" id="PRO_5042230967" evidence="2">
    <location>
        <begin position="19"/>
        <end position="379"/>
    </location>
</feature>
<protein>
    <submittedName>
        <fullName evidence="5">T9SS C-terminal target domain-containing protein</fullName>
    </submittedName>
</protein>
<evidence type="ECO:0000313" key="6">
    <source>
        <dbReference type="Proteomes" id="UP000269015"/>
    </source>
</evidence>
<dbReference type="NCBIfam" id="TIGR04183">
    <property type="entry name" value="Por_Secre_tail"/>
    <property type="match status" value="1"/>
</dbReference>
<dbReference type="RefSeq" id="WP_123861820.1">
    <property type="nucleotide sequence ID" value="NZ_CP033930.1"/>
</dbReference>
<evidence type="ECO:0000313" key="5">
    <source>
        <dbReference type="EMBL" id="AZB19206.1"/>
    </source>
</evidence>
<organism evidence="5 6">
    <name type="scientific">Chryseobacterium indologenes</name>
    <name type="common">Flavobacterium indologenes</name>
    <dbReference type="NCBI Taxonomy" id="253"/>
    <lineage>
        <taxon>Bacteria</taxon>
        <taxon>Pseudomonadati</taxon>
        <taxon>Bacteroidota</taxon>
        <taxon>Flavobacteriia</taxon>
        <taxon>Flavobacteriales</taxon>
        <taxon>Weeksellaceae</taxon>
        <taxon>Chryseobacterium group</taxon>
        <taxon>Chryseobacterium</taxon>
    </lineage>
</organism>
<dbReference type="Gene3D" id="2.60.120.380">
    <property type="match status" value="2"/>
</dbReference>
<dbReference type="AlphaFoldDB" id="A0AAD0YY79"/>
<dbReference type="Pfam" id="PF18962">
    <property type="entry name" value="Por_Secre_tail"/>
    <property type="match status" value="1"/>
</dbReference>
<reference evidence="5 6" key="1">
    <citation type="submission" date="2018-11" db="EMBL/GenBank/DDBJ databases">
        <title>Proposal to divide the Flavobacteriaceae and reorganize its genera based on Amino Acid Identity values calculated from whole genome sequences.</title>
        <authorList>
            <person name="Nicholson A.C."/>
            <person name="Gulvik C.A."/>
            <person name="Whitney A.M."/>
            <person name="Humrighouse B.W."/>
            <person name="Bell M."/>
            <person name="Holmes B."/>
            <person name="Steigerwalt A.G."/>
            <person name="Villarma A."/>
            <person name="Sheth M."/>
            <person name="Batra D."/>
            <person name="Pryor J."/>
            <person name="Bernardet J.-F."/>
            <person name="Hugo C."/>
            <person name="Kampfer P."/>
            <person name="Newman J."/>
            <person name="McQuiston J.R."/>
        </authorList>
    </citation>
    <scope>NUCLEOTIDE SEQUENCE [LARGE SCALE GENOMIC DNA]</scope>
    <source>
        <strain evidence="5 6">H5559</strain>
    </source>
</reference>